<dbReference type="Proteomes" id="UP001597362">
    <property type="component" value="Unassembled WGS sequence"/>
</dbReference>
<evidence type="ECO:0000256" key="2">
    <source>
        <dbReference type="ARBA" id="ARBA00022645"/>
    </source>
</evidence>
<sequence length="848" mass="94709">MAEQPKRTSNSEQNRSRKSTKKKRKKKMTGMTWFYIFFFSLVIAIVCAIVGYLMIIMNGERILSEHGNKLNFGQTSIIYDINDNEIAKLYDVNENREIVEYADIPEKLKEAVIATEDQRFLEHSGLDFWAIGRAVVKDIVAREAVEGASTITQQLAKNVFLSSEKTLLRKATEASISVALEQKLTKEEILTMYLNRIFFGHRMHGIKNAADFYFDKDLDELELWEMATLAAIPKAPNRFNPLKHPIDSKARRAVVLKLMYDQGYITEQEMNEAKEVEYVPPANIEKKSTEKHSAFVDIVIDEAIEMTKMTEEELRMGGYRIYTTLNPTAQQVVEKEFNNDSNFDSSVDEQKSQAAMVIIDHRTGEIQAVSGGRDYVKKGFNRIYAKRQPGSAFKPISVFGPALETGKYTPNTTLKIDRTCFDNYCPRDRWGAVSVSMSQAMKDSRNLAAVWLLNEIGAKQGMNFSAKLGMELPKEDRNLSLALGGLTVGVSPLQMATAYSIIANDGKTVDPHTIRKIEGPNKYEKEYKAPKQEQLISSQTASYLTDMMLKVVEKGGTGVKAAIDRPVAGKTGTTQHGIAGYKGNGIRDAWFVGYTPEWTAAIWMGYDTPDKDHLLQSNSSQAAALFAKVMGPAMKNVKKSSFKKVEQVVEATPPPVQVSNFKLDFIAEQMTVVLNWDAVKEEGVTYFVYRKQNNEQNYSLYGETAGTELWDTSVMGGNQYSYYVTVYNPNTDVESTRSNVLTVDVTEDEWTETDVPMETDPLEPYPTDFPTELPEETISPTNPPDGGETGELPATEPPVTELPTDPPVTEAPPSELPEPTPDESGIGQPAQTSMPVDIGNNMLNDAVQ</sequence>
<keyword evidence="6 17" id="KW-0812">Transmembrane</keyword>
<evidence type="ECO:0000256" key="4">
    <source>
        <dbReference type="ARBA" id="ARBA00022676"/>
    </source>
</evidence>
<dbReference type="EMBL" id="JBHUHO010000029">
    <property type="protein sequence ID" value="MFD2115847.1"/>
    <property type="molecule type" value="Genomic_DNA"/>
</dbReference>
<dbReference type="InterPro" id="IPR050396">
    <property type="entry name" value="Glycosyltr_51/Transpeptidase"/>
</dbReference>
<evidence type="ECO:0000256" key="17">
    <source>
        <dbReference type="SAM" id="Phobius"/>
    </source>
</evidence>
<keyword evidence="12" id="KW-0511">Multifunctional enzyme</keyword>
<keyword evidence="13" id="KW-0961">Cell wall biogenesis/degradation</keyword>
<dbReference type="InterPro" id="IPR013783">
    <property type="entry name" value="Ig-like_fold"/>
</dbReference>
<dbReference type="Pfam" id="PF00912">
    <property type="entry name" value="Transgly"/>
    <property type="match status" value="1"/>
</dbReference>
<evidence type="ECO:0000256" key="9">
    <source>
        <dbReference type="ARBA" id="ARBA00022984"/>
    </source>
</evidence>
<dbReference type="SUPFAM" id="SSF56601">
    <property type="entry name" value="beta-lactamase/transpeptidase-like"/>
    <property type="match status" value="1"/>
</dbReference>
<comment type="caution">
    <text evidence="20">The sequence shown here is derived from an EMBL/GenBank/DDBJ whole genome shotgun (WGS) entry which is preliminary data.</text>
</comment>
<evidence type="ECO:0000256" key="11">
    <source>
        <dbReference type="ARBA" id="ARBA00023136"/>
    </source>
</evidence>
<evidence type="ECO:0000259" key="18">
    <source>
        <dbReference type="Pfam" id="PF00905"/>
    </source>
</evidence>
<gene>
    <name evidence="20" type="ORF">ACFSJH_08950</name>
</gene>
<keyword evidence="11 17" id="KW-0472">Membrane</keyword>
<evidence type="ECO:0000256" key="8">
    <source>
        <dbReference type="ARBA" id="ARBA00022960"/>
    </source>
</evidence>
<feature type="domain" description="Glycosyl transferase family 51" evidence="19">
    <location>
        <begin position="84"/>
        <end position="259"/>
    </location>
</feature>
<reference evidence="21" key="1">
    <citation type="journal article" date="2019" name="Int. J. Syst. Evol. Microbiol.">
        <title>The Global Catalogue of Microorganisms (GCM) 10K type strain sequencing project: providing services to taxonomists for standard genome sequencing and annotation.</title>
        <authorList>
            <consortium name="The Broad Institute Genomics Platform"/>
            <consortium name="The Broad Institute Genome Sequencing Center for Infectious Disease"/>
            <person name="Wu L."/>
            <person name="Ma J."/>
        </authorList>
    </citation>
    <scope>NUCLEOTIDE SEQUENCE [LARGE SCALE GENOMIC DNA]</scope>
    <source>
        <strain evidence="21">GH52</strain>
    </source>
</reference>
<evidence type="ECO:0000256" key="15">
    <source>
        <dbReference type="ARBA" id="ARBA00049902"/>
    </source>
</evidence>
<dbReference type="RefSeq" id="WP_377771434.1">
    <property type="nucleotide sequence ID" value="NZ_JBHUHO010000029.1"/>
</dbReference>
<keyword evidence="9" id="KW-0573">Peptidoglycan synthesis</keyword>
<keyword evidence="3" id="KW-0645">Protease</keyword>
<keyword evidence="21" id="KW-1185">Reference proteome</keyword>
<feature type="compositionally biased region" description="Pro residues" evidence="16">
    <location>
        <begin position="804"/>
        <end position="819"/>
    </location>
</feature>
<keyword evidence="2" id="KW-0121">Carboxypeptidase</keyword>
<dbReference type="Gene3D" id="3.40.710.10">
    <property type="entry name" value="DD-peptidase/beta-lactamase superfamily"/>
    <property type="match status" value="1"/>
</dbReference>
<dbReference type="Gene3D" id="1.10.3810.10">
    <property type="entry name" value="Biosynthetic peptidoglycan transglycosylase-like"/>
    <property type="match status" value="1"/>
</dbReference>
<dbReference type="PANTHER" id="PTHR32282:SF32">
    <property type="entry name" value="PENICILLIN-BINDING PROTEIN 2A"/>
    <property type="match status" value="1"/>
</dbReference>
<feature type="region of interest" description="Disordered" evidence="16">
    <location>
        <begin position="1"/>
        <end position="24"/>
    </location>
</feature>
<evidence type="ECO:0000256" key="7">
    <source>
        <dbReference type="ARBA" id="ARBA00022801"/>
    </source>
</evidence>
<accession>A0ABW4YJV8</accession>
<dbReference type="PANTHER" id="PTHR32282">
    <property type="entry name" value="BINDING PROTEIN TRANSPEPTIDASE, PUTATIVE-RELATED"/>
    <property type="match status" value="1"/>
</dbReference>
<evidence type="ECO:0000313" key="21">
    <source>
        <dbReference type="Proteomes" id="UP001597362"/>
    </source>
</evidence>
<dbReference type="InterPro" id="IPR036950">
    <property type="entry name" value="PBP_transglycosylase"/>
</dbReference>
<feature type="domain" description="Penicillin-binding protein transpeptidase" evidence="18">
    <location>
        <begin position="355"/>
        <end position="630"/>
    </location>
</feature>
<protein>
    <submittedName>
        <fullName evidence="20">PBP1A family penicillin-binding protein</fullName>
    </submittedName>
</protein>
<feature type="compositionally biased region" description="Acidic residues" evidence="16">
    <location>
        <begin position="748"/>
        <end position="761"/>
    </location>
</feature>
<dbReference type="InterPro" id="IPR001460">
    <property type="entry name" value="PCN-bd_Tpept"/>
</dbReference>
<organism evidence="20 21">
    <name type="scientific">Paenibacillus yanchengensis</name>
    <dbReference type="NCBI Taxonomy" id="2035833"/>
    <lineage>
        <taxon>Bacteria</taxon>
        <taxon>Bacillati</taxon>
        <taxon>Bacillota</taxon>
        <taxon>Bacilli</taxon>
        <taxon>Bacillales</taxon>
        <taxon>Paenibacillaceae</taxon>
        <taxon>Paenibacillus</taxon>
    </lineage>
</organism>
<keyword evidence="8" id="KW-0133">Cell shape</keyword>
<evidence type="ECO:0000256" key="13">
    <source>
        <dbReference type="ARBA" id="ARBA00023316"/>
    </source>
</evidence>
<keyword evidence="10 17" id="KW-1133">Transmembrane helix</keyword>
<evidence type="ECO:0000259" key="19">
    <source>
        <dbReference type="Pfam" id="PF00912"/>
    </source>
</evidence>
<keyword evidence="7" id="KW-0378">Hydrolase</keyword>
<evidence type="ECO:0000256" key="6">
    <source>
        <dbReference type="ARBA" id="ARBA00022692"/>
    </source>
</evidence>
<evidence type="ECO:0000256" key="10">
    <source>
        <dbReference type="ARBA" id="ARBA00022989"/>
    </source>
</evidence>
<feature type="region of interest" description="Disordered" evidence="16">
    <location>
        <begin position="748"/>
        <end position="848"/>
    </location>
</feature>
<dbReference type="InterPro" id="IPR023346">
    <property type="entry name" value="Lysozyme-like_dom_sf"/>
</dbReference>
<keyword evidence="5" id="KW-0808">Transferase</keyword>
<evidence type="ECO:0000313" key="20">
    <source>
        <dbReference type="EMBL" id="MFD2115847.1"/>
    </source>
</evidence>
<dbReference type="SUPFAM" id="SSF53955">
    <property type="entry name" value="Lysozyme-like"/>
    <property type="match status" value="1"/>
</dbReference>
<dbReference type="Pfam" id="PF00905">
    <property type="entry name" value="Transpeptidase"/>
    <property type="match status" value="1"/>
</dbReference>
<comment type="catalytic activity">
    <reaction evidence="15">
        <text>[GlcNAc-(1-&gt;4)-Mur2Ac(oyl-L-Ala-gamma-D-Glu-L-Lys-D-Ala-D-Ala)](n)-di-trans,octa-cis-undecaprenyl diphosphate + beta-D-GlcNAc-(1-&gt;4)-Mur2Ac(oyl-L-Ala-gamma-D-Glu-L-Lys-D-Ala-D-Ala)-di-trans,octa-cis-undecaprenyl diphosphate = [GlcNAc-(1-&gt;4)-Mur2Ac(oyl-L-Ala-gamma-D-Glu-L-Lys-D-Ala-D-Ala)](n+1)-di-trans,octa-cis-undecaprenyl diphosphate + di-trans,octa-cis-undecaprenyl diphosphate + H(+)</text>
        <dbReference type="Rhea" id="RHEA:23708"/>
        <dbReference type="Rhea" id="RHEA-COMP:9602"/>
        <dbReference type="Rhea" id="RHEA-COMP:9603"/>
        <dbReference type="ChEBI" id="CHEBI:15378"/>
        <dbReference type="ChEBI" id="CHEBI:58405"/>
        <dbReference type="ChEBI" id="CHEBI:60033"/>
        <dbReference type="ChEBI" id="CHEBI:78435"/>
        <dbReference type="EC" id="2.4.99.28"/>
    </reaction>
</comment>
<evidence type="ECO:0000256" key="5">
    <source>
        <dbReference type="ARBA" id="ARBA00022679"/>
    </source>
</evidence>
<keyword evidence="4" id="KW-0328">Glycosyltransferase</keyword>
<evidence type="ECO:0000256" key="14">
    <source>
        <dbReference type="ARBA" id="ARBA00034000"/>
    </source>
</evidence>
<comment type="catalytic activity">
    <reaction evidence="14">
        <text>Preferential cleavage: (Ac)2-L-Lys-D-Ala-|-D-Ala. Also transpeptidation of peptidyl-alanyl moieties that are N-acyl substituents of D-alanine.</text>
        <dbReference type="EC" id="3.4.16.4"/>
    </reaction>
</comment>
<dbReference type="Gene3D" id="2.60.40.10">
    <property type="entry name" value="Immunoglobulins"/>
    <property type="match status" value="1"/>
</dbReference>
<dbReference type="InterPro" id="IPR012338">
    <property type="entry name" value="Beta-lactam/transpept-like"/>
</dbReference>
<name>A0ABW4YJV8_9BACL</name>
<feature type="transmembrane region" description="Helical" evidence="17">
    <location>
        <begin position="32"/>
        <end position="55"/>
    </location>
</feature>
<proteinExistence type="predicted"/>
<evidence type="ECO:0000256" key="1">
    <source>
        <dbReference type="ARBA" id="ARBA00022475"/>
    </source>
</evidence>
<keyword evidence="1" id="KW-1003">Cell membrane</keyword>
<dbReference type="NCBIfam" id="TIGR02074">
    <property type="entry name" value="PBP_1a_fam"/>
    <property type="match status" value="1"/>
</dbReference>
<dbReference type="InterPro" id="IPR001264">
    <property type="entry name" value="Glyco_trans_51"/>
</dbReference>
<evidence type="ECO:0000256" key="12">
    <source>
        <dbReference type="ARBA" id="ARBA00023268"/>
    </source>
</evidence>
<evidence type="ECO:0000256" key="3">
    <source>
        <dbReference type="ARBA" id="ARBA00022670"/>
    </source>
</evidence>
<evidence type="ECO:0000256" key="16">
    <source>
        <dbReference type="SAM" id="MobiDB-lite"/>
    </source>
</evidence>